<keyword evidence="3 5" id="KW-0808">Transferase</keyword>
<evidence type="ECO:0000313" key="6">
    <source>
        <dbReference type="Proteomes" id="UP000182690"/>
    </source>
</evidence>
<dbReference type="Gene3D" id="3.40.50.2000">
    <property type="entry name" value="Glycogen Phosphorylase B"/>
    <property type="match status" value="2"/>
</dbReference>
<dbReference type="RefSeq" id="WP_010154920.1">
    <property type="nucleotide sequence ID" value="NZ_FNKB01000001.1"/>
</dbReference>
<dbReference type="GO" id="GO:0016758">
    <property type="term" value="F:hexosyltransferase activity"/>
    <property type="evidence" value="ECO:0007669"/>
    <property type="project" value="TreeGrafter"/>
</dbReference>
<evidence type="ECO:0000256" key="1">
    <source>
        <dbReference type="ARBA" id="ARBA00021292"/>
    </source>
</evidence>
<dbReference type="eggNOG" id="COG0438">
    <property type="taxonomic scope" value="Bacteria"/>
</dbReference>
<evidence type="ECO:0000259" key="4">
    <source>
        <dbReference type="Pfam" id="PF13579"/>
    </source>
</evidence>
<dbReference type="CDD" id="cd03794">
    <property type="entry name" value="GT4_WbuB-like"/>
    <property type="match status" value="1"/>
</dbReference>
<dbReference type="PANTHER" id="PTHR45947">
    <property type="entry name" value="SULFOQUINOVOSYL TRANSFERASE SQD2"/>
    <property type="match status" value="1"/>
</dbReference>
<dbReference type="PANTHER" id="PTHR45947:SF3">
    <property type="entry name" value="SULFOQUINOVOSYL TRANSFERASE SQD2"/>
    <property type="match status" value="1"/>
</dbReference>
<dbReference type="Pfam" id="PF13692">
    <property type="entry name" value="Glyco_trans_1_4"/>
    <property type="match status" value="1"/>
</dbReference>
<dbReference type="SUPFAM" id="SSF53756">
    <property type="entry name" value="UDP-Glycosyltransferase/glycogen phosphorylase"/>
    <property type="match status" value="1"/>
</dbReference>
<reference evidence="5 6" key="1">
    <citation type="submission" date="2016-10" db="EMBL/GenBank/DDBJ databases">
        <authorList>
            <person name="de Groot N.N."/>
        </authorList>
    </citation>
    <scope>NUCLEOTIDE SEQUENCE [LARGE SCALE GENOMIC DNA]</scope>
    <source>
        <strain evidence="5 6">DSM 22788</strain>
    </source>
</reference>
<evidence type="ECO:0000256" key="2">
    <source>
        <dbReference type="ARBA" id="ARBA00022676"/>
    </source>
</evidence>
<dbReference type="STRING" id="1079994.SAMN04488565_1265"/>
<dbReference type="Pfam" id="PF13579">
    <property type="entry name" value="Glyco_trans_4_4"/>
    <property type="match status" value="1"/>
</dbReference>
<feature type="domain" description="Glycosyltransferase subfamily 4-like N-terminal" evidence="4">
    <location>
        <begin position="20"/>
        <end position="184"/>
    </location>
</feature>
<dbReference type="GO" id="GO:1901137">
    <property type="term" value="P:carbohydrate derivative biosynthetic process"/>
    <property type="evidence" value="ECO:0007669"/>
    <property type="project" value="UniProtKB-ARBA"/>
</dbReference>
<accession>A0A1H0YX84</accession>
<dbReference type="OrthoDB" id="3657271at2"/>
<sequence length="401" mass="42839">MRIAIASRIFEPEPSAASFRLAALARALVEAGHEVEVLTVRAPSRLRGTGEMIRGCRVKRFPVLRDATGYVRGYLPYLSFDVPLFFRLLLGRKRDLVVSEPPPTTGFFVRLATRLRRTPYAYYAADIWSDAASQTGAPAWMLRVVRALEAFSLRGARSVLSVSSGVTSRLSEFAIDTVATVGNGVDASRFSGALAAARRGAEDLRGRDAEYVYAGTASEWHGADVFVDALPAVLRDVPRARLRFIGGGAELEHLQRRAEELGVAGAVSFEPVMNAERIAPVLASATAAIASVRPGAGYDFAFPTKLYSAAVCGAPLIYAGAGPAEEFVRTRVDGAPLGASVTHDATEVAAAMVSAARALEADEPQANWERRGAVSRWATQHVGLEAVAGRAVGVLTEAVRR</sequence>
<name>A0A1H0YX84_9MICO</name>
<proteinExistence type="predicted"/>
<evidence type="ECO:0000256" key="3">
    <source>
        <dbReference type="ARBA" id="ARBA00022679"/>
    </source>
</evidence>
<gene>
    <name evidence="5" type="ORF">SAMN04488565_1265</name>
</gene>
<dbReference type="AlphaFoldDB" id="A0A1H0YX84"/>
<dbReference type="Proteomes" id="UP000182690">
    <property type="component" value="Unassembled WGS sequence"/>
</dbReference>
<dbReference type="InterPro" id="IPR028098">
    <property type="entry name" value="Glyco_trans_4-like_N"/>
</dbReference>
<evidence type="ECO:0000313" key="5">
    <source>
        <dbReference type="EMBL" id="SDQ19744.1"/>
    </source>
</evidence>
<keyword evidence="2" id="KW-0328">Glycosyltransferase</keyword>
<dbReference type="EMBL" id="FNKB01000001">
    <property type="protein sequence ID" value="SDQ19744.1"/>
    <property type="molecule type" value="Genomic_DNA"/>
</dbReference>
<protein>
    <recommendedName>
        <fullName evidence="1">D-inositol 3-phosphate glycosyltransferase</fullName>
    </recommendedName>
</protein>
<organism evidence="5 6">
    <name type="scientific">Leucobacter chromiiresistens</name>
    <dbReference type="NCBI Taxonomy" id="1079994"/>
    <lineage>
        <taxon>Bacteria</taxon>
        <taxon>Bacillati</taxon>
        <taxon>Actinomycetota</taxon>
        <taxon>Actinomycetes</taxon>
        <taxon>Micrococcales</taxon>
        <taxon>Microbacteriaceae</taxon>
        <taxon>Leucobacter</taxon>
    </lineage>
</organism>
<dbReference type="InterPro" id="IPR050194">
    <property type="entry name" value="Glycosyltransferase_grp1"/>
</dbReference>